<keyword evidence="6" id="KW-1185">Reference proteome</keyword>
<protein>
    <submittedName>
        <fullName evidence="5">Uncharacterized protein</fullName>
    </submittedName>
</protein>
<keyword evidence="3" id="KW-0496">Mitochondrion</keyword>
<dbReference type="EMBL" id="CAXITT010000026">
    <property type="protein sequence ID" value="CAL1528009.1"/>
    <property type="molecule type" value="Genomic_DNA"/>
</dbReference>
<dbReference type="PANTHER" id="PTHR13014">
    <property type="entry name" value="MITOCHONDRIAL 28S RIBOSOMAL PROTEIN S30/P52 PRO-APOTOTIC PROTEIN"/>
    <property type="match status" value="1"/>
</dbReference>
<name>A0AAV2H689_LYMST</name>
<evidence type="ECO:0000256" key="4">
    <source>
        <dbReference type="ARBA" id="ARBA00023274"/>
    </source>
</evidence>
<evidence type="ECO:0000256" key="3">
    <source>
        <dbReference type="ARBA" id="ARBA00023128"/>
    </source>
</evidence>
<organism evidence="5 6">
    <name type="scientific">Lymnaea stagnalis</name>
    <name type="common">Great pond snail</name>
    <name type="synonym">Helix stagnalis</name>
    <dbReference type="NCBI Taxonomy" id="6523"/>
    <lineage>
        <taxon>Eukaryota</taxon>
        <taxon>Metazoa</taxon>
        <taxon>Spiralia</taxon>
        <taxon>Lophotrochozoa</taxon>
        <taxon>Mollusca</taxon>
        <taxon>Gastropoda</taxon>
        <taxon>Heterobranchia</taxon>
        <taxon>Euthyneura</taxon>
        <taxon>Panpulmonata</taxon>
        <taxon>Hygrophila</taxon>
        <taxon>Lymnaeoidea</taxon>
        <taxon>Lymnaeidae</taxon>
        <taxon>Lymnaea</taxon>
    </lineage>
</organism>
<dbReference type="InterPro" id="IPR010793">
    <property type="entry name" value="Ribosomal_mL37/mL65"/>
</dbReference>
<dbReference type="AlphaFoldDB" id="A0AAV2H689"/>
<dbReference type="PANTHER" id="PTHR13014:SF3">
    <property type="entry name" value="LARGE RIBOSOMAL SUBUNIT PROTEIN ML65"/>
    <property type="match status" value="1"/>
</dbReference>
<evidence type="ECO:0000313" key="6">
    <source>
        <dbReference type="Proteomes" id="UP001497497"/>
    </source>
</evidence>
<dbReference type="GO" id="GO:0003735">
    <property type="term" value="F:structural constituent of ribosome"/>
    <property type="evidence" value="ECO:0007669"/>
    <property type="project" value="InterPro"/>
</dbReference>
<comment type="subcellular location">
    <subcellularLocation>
        <location evidence="1">Mitochondrion</location>
    </subcellularLocation>
</comment>
<comment type="caution">
    <text evidence="5">The sequence shown here is derived from an EMBL/GenBank/DDBJ whole genome shotgun (WGS) entry which is preliminary data.</text>
</comment>
<dbReference type="Proteomes" id="UP001497497">
    <property type="component" value="Unassembled WGS sequence"/>
</dbReference>
<evidence type="ECO:0000256" key="2">
    <source>
        <dbReference type="ARBA" id="ARBA00022980"/>
    </source>
</evidence>
<evidence type="ECO:0000256" key="1">
    <source>
        <dbReference type="ARBA" id="ARBA00004173"/>
    </source>
</evidence>
<keyword evidence="4" id="KW-0687">Ribonucleoprotein</keyword>
<reference evidence="5 6" key="1">
    <citation type="submission" date="2024-04" db="EMBL/GenBank/DDBJ databases">
        <authorList>
            <consortium name="Genoscope - CEA"/>
            <person name="William W."/>
        </authorList>
    </citation>
    <scope>NUCLEOTIDE SEQUENCE [LARGE SCALE GENOMIC DNA]</scope>
</reference>
<dbReference type="Pfam" id="PF07147">
    <property type="entry name" value="PDCD9"/>
    <property type="match status" value="1"/>
</dbReference>
<sequence>MASTLAHRLPVRHHCVKSSFLNRYFSSALQDNVKYDVSAADTDGYPPVKPKYPPGVWGNMNHKYAWKWFDMKNKMLSIPDVQGRLIALLEKDNIAMIDMPAMDYAIHNFPERVQELIDYASTVMVLDPGNDHPATLQFRQYVTKTCLLPWKDSKPAIYESLTLNNTDNLVNQLKQHISDHLLLESETITKTEKCFTSTPEENKKYKCQSLIRSISEFLTAKLAKDHPHLKLSHYDEDVIVRAFWSRYGIDRKKRKYVQDPDELLFDTVKDQFISYDGLFNAMLRSHLPLPQFENRESGLSVEKMAPAIEYKPSVYGQGKVSRKIPTNILAGHKLGDPCEFGLVGLISTCDADTVGKNVSLKSARDCRLALGITSTFSWLTAQANNQGFSHFVDLTYPLTSQTILTDGQNFTFLAYQLNTLELWKDDSANKTVNLCWHTDEMPLYQAVENGQVKDFNNETLQMLIKMFALAPSSRGYNMKPTITEIDASPETEDLIPRNVIVEEVVEEEKYIIQ</sequence>
<accession>A0AAV2H689</accession>
<proteinExistence type="predicted"/>
<dbReference type="GO" id="GO:0005762">
    <property type="term" value="C:mitochondrial large ribosomal subunit"/>
    <property type="evidence" value="ECO:0007669"/>
    <property type="project" value="TreeGrafter"/>
</dbReference>
<dbReference type="GO" id="GO:0006412">
    <property type="term" value="P:translation"/>
    <property type="evidence" value="ECO:0007669"/>
    <property type="project" value="InterPro"/>
</dbReference>
<keyword evidence="2" id="KW-0689">Ribosomal protein</keyword>
<gene>
    <name evidence="5" type="ORF">GSLYS_00002179001</name>
</gene>
<dbReference type="InterPro" id="IPR039982">
    <property type="entry name" value="Ribosomal_mL65"/>
</dbReference>
<evidence type="ECO:0000313" key="5">
    <source>
        <dbReference type="EMBL" id="CAL1528009.1"/>
    </source>
</evidence>